<dbReference type="PANTHER" id="PTHR32246:SF22">
    <property type="entry name" value="C2 DOMAIN-CONTAINING PROTEIN"/>
    <property type="match status" value="1"/>
</dbReference>
<gene>
    <name evidence="2" type="ORF">Adt_18791</name>
</gene>
<comment type="caution">
    <text evidence="2">The sequence shown here is derived from an EMBL/GenBank/DDBJ whole genome shotgun (WGS) entry which is preliminary data.</text>
</comment>
<evidence type="ECO:0000313" key="3">
    <source>
        <dbReference type="Proteomes" id="UP001604336"/>
    </source>
</evidence>
<proteinExistence type="predicted"/>
<dbReference type="InterPro" id="IPR000008">
    <property type="entry name" value="C2_dom"/>
</dbReference>
<dbReference type="SMART" id="SM00239">
    <property type="entry name" value="C2"/>
    <property type="match status" value="1"/>
</dbReference>
<name>A0ABD1TKC9_9LAMI</name>
<keyword evidence="3" id="KW-1185">Reference proteome</keyword>
<accession>A0ABD1TKC9</accession>
<dbReference type="EMBL" id="JBFOLK010000005">
    <property type="protein sequence ID" value="KAL2513191.1"/>
    <property type="molecule type" value="Genomic_DNA"/>
</dbReference>
<dbReference type="PANTHER" id="PTHR32246">
    <property type="entry name" value="INGRESSION PROTEIN FIC1"/>
    <property type="match status" value="1"/>
</dbReference>
<feature type="domain" description="C2" evidence="1">
    <location>
        <begin position="1"/>
        <end position="119"/>
    </location>
</feature>
<organism evidence="2 3">
    <name type="scientific">Abeliophyllum distichum</name>
    <dbReference type="NCBI Taxonomy" id="126358"/>
    <lineage>
        <taxon>Eukaryota</taxon>
        <taxon>Viridiplantae</taxon>
        <taxon>Streptophyta</taxon>
        <taxon>Embryophyta</taxon>
        <taxon>Tracheophyta</taxon>
        <taxon>Spermatophyta</taxon>
        <taxon>Magnoliopsida</taxon>
        <taxon>eudicotyledons</taxon>
        <taxon>Gunneridae</taxon>
        <taxon>Pentapetalae</taxon>
        <taxon>asterids</taxon>
        <taxon>lamiids</taxon>
        <taxon>Lamiales</taxon>
        <taxon>Oleaceae</taxon>
        <taxon>Forsythieae</taxon>
        <taxon>Abeliophyllum</taxon>
    </lineage>
</organism>
<dbReference type="Gene3D" id="2.60.40.150">
    <property type="entry name" value="C2 domain"/>
    <property type="match status" value="1"/>
</dbReference>
<dbReference type="Proteomes" id="UP001604336">
    <property type="component" value="Unassembled WGS sequence"/>
</dbReference>
<evidence type="ECO:0000313" key="2">
    <source>
        <dbReference type="EMBL" id="KAL2513191.1"/>
    </source>
</evidence>
<dbReference type="SUPFAM" id="SSF49562">
    <property type="entry name" value="C2 domain (Calcium/lipid-binding domain, CaLB)"/>
    <property type="match status" value="1"/>
</dbReference>
<sequence>MDENKYVLCRKFVLTLISAENLPNVRKLFKSEVFAKVSFGGDKKTERRTKVDKHGELNPAWNSIMKYTIGESGIIHYGLQLVIKFYCKRKLGDRYIGEIHTSIKELFDYANSRGGSAILSLPIKKGSAETGGVLSFSYKFGLPIWEEKPGFWKKVMLSGASILLQVVGQATLGVDVPISFYAETNIVDTDMLNEK</sequence>
<dbReference type="AlphaFoldDB" id="A0ABD1TKC9"/>
<protein>
    <submittedName>
        <fullName evidence="2">Soybean protein regulated by cold-2</fullName>
    </submittedName>
</protein>
<dbReference type="Pfam" id="PF00168">
    <property type="entry name" value="C2"/>
    <property type="match status" value="1"/>
</dbReference>
<evidence type="ECO:0000259" key="1">
    <source>
        <dbReference type="PROSITE" id="PS50004"/>
    </source>
</evidence>
<dbReference type="InterPro" id="IPR035892">
    <property type="entry name" value="C2_domain_sf"/>
</dbReference>
<dbReference type="CDD" id="cd04051">
    <property type="entry name" value="C2_SRC2_like"/>
    <property type="match status" value="1"/>
</dbReference>
<dbReference type="PROSITE" id="PS50004">
    <property type="entry name" value="C2"/>
    <property type="match status" value="1"/>
</dbReference>
<dbReference type="InterPro" id="IPR044750">
    <property type="entry name" value="C2_SRC2/BAP"/>
</dbReference>
<reference evidence="3" key="1">
    <citation type="submission" date="2024-07" db="EMBL/GenBank/DDBJ databases">
        <title>Two chromosome-level genome assemblies of Korean endemic species Abeliophyllum distichum and Forsythia ovata (Oleaceae).</title>
        <authorList>
            <person name="Jang H."/>
        </authorList>
    </citation>
    <scope>NUCLEOTIDE SEQUENCE [LARGE SCALE GENOMIC DNA]</scope>
</reference>